<dbReference type="SUPFAM" id="SSF53300">
    <property type="entry name" value="vWA-like"/>
    <property type="match status" value="1"/>
</dbReference>
<dbReference type="InterPro" id="IPR002035">
    <property type="entry name" value="VWF_A"/>
</dbReference>
<evidence type="ECO:0000313" key="3">
    <source>
        <dbReference type="EMBL" id="MCZ2722815.1"/>
    </source>
</evidence>
<dbReference type="InterPro" id="IPR050768">
    <property type="entry name" value="UPF0353/GerABKA_families"/>
</dbReference>
<feature type="domain" description="VWFA" evidence="2">
    <location>
        <begin position="90"/>
        <end position="287"/>
    </location>
</feature>
<organism evidence="3 4">
    <name type="scientific">Marinomonas phaeophyticola</name>
    <dbReference type="NCBI Taxonomy" id="3004091"/>
    <lineage>
        <taxon>Bacteria</taxon>
        <taxon>Pseudomonadati</taxon>
        <taxon>Pseudomonadota</taxon>
        <taxon>Gammaproteobacteria</taxon>
        <taxon>Oceanospirillales</taxon>
        <taxon>Oceanospirillaceae</taxon>
        <taxon>Marinomonas</taxon>
    </lineage>
</organism>
<evidence type="ECO:0000259" key="2">
    <source>
        <dbReference type="PROSITE" id="PS50234"/>
    </source>
</evidence>
<dbReference type="PANTHER" id="PTHR22550:SF18">
    <property type="entry name" value="VWFA DOMAIN-CONTAINING PROTEIN"/>
    <property type="match status" value="1"/>
</dbReference>
<dbReference type="PROSITE" id="PS50234">
    <property type="entry name" value="VWFA"/>
    <property type="match status" value="1"/>
</dbReference>
<evidence type="ECO:0000313" key="4">
    <source>
        <dbReference type="Proteomes" id="UP001149719"/>
    </source>
</evidence>
<dbReference type="Pfam" id="PF00092">
    <property type="entry name" value="VWA"/>
    <property type="match status" value="1"/>
</dbReference>
<dbReference type="Proteomes" id="UP001149719">
    <property type="component" value="Unassembled WGS sequence"/>
</dbReference>
<name>A0ABT4JWS0_9GAMM</name>
<keyword evidence="4" id="KW-1185">Reference proteome</keyword>
<dbReference type="PANTHER" id="PTHR22550">
    <property type="entry name" value="SPORE GERMINATION PROTEIN"/>
    <property type="match status" value="1"/>
</dbReference>
<proteinExistence type="predicted"/>
<reference evidence="3" key="1">
    <citation type="submission" date="2022-12" db="EMBL/GenBank/DDBJ databases">
        <title>Marinomonas 15G1-11 sp. nov, isolated from marine algae.</title>
        <authorList>
            <person name="Butt M."/>
            <person name="Choi D.G."/>
            <person name="Kim J.M."/>
            <person name="Lee J.K."/>
            <person name="Baek J.H."/>
            <person name="Jeon C.O."/>
        </authorList>
    </citation>
    <scope>NUCLEOTIDE SEQUENCE</scope>
    <source>
        <strain evidence="3">15G1-11</strain>
    </source>
</reference>
<dbReference type="Pfam" id="PF07584">
    <property type="entry name" value="BatA"/>
    <property type="match status" value="1"/>
</dbReference>
<dbReference type="RefSeq" id="WP_269126760.1">
    <property type="nucleotide sequence ID" value="NZ_JAPUBN010000019.1"/>
</dbReference>
<keyword evidence="1" id="KW-0812">Transmembrane</keyword>
<sequence length="331" mass="36424">MLEFVWPWFFLLLPLPLLMRFITPTTPKSEIIWWPTASLISKQSTSQSSGRVIKNPTLILFLCAWLVLVTAIARPVWVGDPIEITPSGRDLFIAVDLSGSMQVTDMQVNKETVDRLSAAKHVLNDFISTRKGDRIGIIVFGTKAYLQAPLSYDLEALNKLINENQIGFAGEQTAIGDAIGLGIKQLENKDSDKKVLILMTDGANTAGRVQPAQAASFAASQNVKIHTIGIGADEMVVQGFFGPKVINPSSDLDEPLLQDIASSTGGHYFRARSTSELSHIYHLIDQLEPTPSEDLWQRPKTTLLHWLGLLGLILIGFGFILQKTFLSKGSK</sequence>
<protein>
    <submittedName>
        <fullName evidence="3">VWA domain-containing protein</fullName>
    </submittedName>
</protein>
<dbReference type="InterPro" id="IPR036465">
    <property type="entry name" value="vWFA_dom_sf"/>
</dbReference>
<feature type="transmembrane region" description="Helical" evidence="1">
    <location>
        <begin position="6"/>
        <end position="23"/>
    </location>
</feature>
<accession>A0ABT4JWS0</accession>
<comment type="caution">
    <text evidence="3">The sequence shown here is derived from an EMBL/GenBank/DDBJ whole genome shotgun (WGS) entry which is preliminary data.</text>
</comment>
<evidence type="ECO:0000256" key="1">
    <source>
        <dbReference type="SAM" id="Phobius"/>
    </source>
</evidence>
<dbReference type="SMART" id="SM00327">
    <property type="entry name" value="VWA"/>
    <property type="match status" value="1"/>
</dbReference>
<dbReference type="Gene3D" id="3.40.50.410">
    <property type="entry name" value="von Willebrand factor, type A domain"/>
    <property type="match status" value="1"/>
</dbReference>
<keyword evidence="1" id="KW-1133">Transmembrane helix</keyword>
<gene>
    <name evidence="3" type="ORF">O1D97_14655</name>
</gene>
<dbReference type="InterPro" id="IPR024163">
    <property type="entry name" value="Aerotolerance_reg_N"/>
</dbReference>
<keyword evidence="1" id="KW-0472">Membrane</keyword>
<dbReference type="EMBL" id="JAPUBN010000019">
    <property type="protein sequence ID" value="MCZ2722815.1"/>
    <property type="molecule type" value="Genomic_DNA"/>
</dbReference>
<feature type="transmembrane region" description="Helical" evidence="1">
    <location>
        <begin position="58"/>
        <end position="77"/>
    </location>
</feature>
<feature type="transmembrane region" description="Helical" evidence="1">
    <location>
        <begin position="303"/>
        <end position="321"/>
    </location>
</feature>